<evidence type="ECO:0000313" key="1">
    <source>
        <dbReference type="EMBL" id="CAD8103190.1"/>
    </source>
</evidence>
<keyword evidence="2" id="KW-1185">Reference proteome</keyword>
<sequence length="142" mass="17266">MKIKNWLFTSIFQLFRAVKQIFQIYIIWILNYSQIQTITQNQVQELQTLMAFDQAISYDCITHQMIKNYNWNLLRDAWGPEIFQVNKKLEWVRLISLKKVHPKIPTSEQFRPLVILSPLFKFIKLRFFKQLKDYMIHGIIQE</sequence>
<organism evidence="1 2">
    <name type="scientific">Paramecium primaurelia</name>
    <dbReference type="NCBI Taxonomy" id="5886"/>
    <lineage>
        <taxon>Eukaryota</taxon>
        <taxon>Sar</taxon>
        <taxon>Alveolata</taxon>
        <taxon>Ciliophora</taxon>
        <taxon>Intramacronucleata</taxon>
        <taxon>Oligohymenophorea</taxon>
        <taxon>Peniculida</taxon>
        <taxon>Parameciidae</taxon>
        <taxon>Paramecium</taxon>
    </lineage>
</organism>
<protein>
    <submittedName>
        <fullName evidence="1">Uncharacterized protein</fullName>
    </submittedName>
</protein>
<proteinExistence type="predicted"/>
<gene>
    <name evidence="1" type="ORF">PPRIM_AZ9-3.1.T1200080</name>
</gene>
<accession>A0A8S1PJD5</accession>
<dbReference type="AlphaFoldDB" id="A0A8S1PJD5"/>
<dbReference type="EMBL" id="CAJJDM010000123">
    <property type="protein sequence ID" value="CAD8103190.1"/>
    <property type="molecule type" value="Genomic_DNA"/>
</dbReference>
<evidence type="ECO:0000313" key="2">
    <source>
        <dbReference type="Proteomes" id="UP000688137"/>
    </source>
</evidence>
<name>A0A8S1PJD5_PARPR</name>
<reference evidence="1" key="1">
    <citation type="submission" date="2021-01" db="EMBL/GenBank/DDBJ databases">
        <authorList>
            <consortium name="Genoscope - CEA"/>
            <person name="William W."/>
        </authorList>
    </citation>
    <scope>NUCLEOTIDE SEQUENCE</scope>
</reference>
<comment type="caution">
    <text evidence="1">The sequence shown here is derived from an EMBL/GenBank/DDBJ whole genome shotgun (WGS) entry which is preliminary data.</text>
</comment>
<dbReference type="Proteomes" id="UP000688137">
    <property type="component" value="Unassembled WGS sequence"/>
</dbReference>